<reference evidence="10" key="1">
    <citation type="submission" date="2017-03" db="EMBL/GenBank/DDBJ databases">
        <title>Phytopthora megakarya and P. palmivora, two closely related causual agents of cacao black pod achieved similar genome size and gene model numbers by different mechanisms.</title>
        <authorList>
            <person name="Ali S."/>
            <person name="Shao J."/>
            <person name="Larry D.J."/>
            <person name="Kronmiller B."/>
            <person name="Shen D."/>
            <person name="Strem M.D."/>
            <person name="Melnick R.L."/>
            <person name="Guiltinan M.J."/>
            <person name="Tyler B.M."/>
            <person name="Meinhardt L.W."/>
            <person name="Bailey B.A."/>
        </authorList>
    </citation>
    <scope>NUCLEOTIDE SEQUENCE [LARGE SCALE GENOMIC DNA]</scope>
    <source>
        <strain evidence="10">zdho120</strain>
    </source>
</reference>
<evidence type="ECO:0000256" key="6">
    <source>
        <dbReference type="ARBA" id="ARBA00023026"/>
    </source>
</evidence>
<sequence>MGSNHLSSHLYGILLVSAIALISNVCAIPAVKAIQPSFSTPHRALRDISHNSWNTLRTTTSPAEIEDTYESRALDLSGVKNLFNTGGQHMKNLAERAKLKFSPTSQQKTDNLFIKYKVSSVTMESNFLESEHFVKWANSVTKVYNKDPDSAYMAMAFKLISYYDDYSIARLLATASEGQTKTMAKRLEEGLYKNWIAQEKAADDVFALLKLDKEGVKVAESPVWNTWALYLKRVDEKTPDELMFKVLMKYYDDESLARILSTWKEDPKFFVHAGKFEKMQHAIWIDNKKNANDIFNILKLDMDGDELLKAPLLHTWVSYVKTLNKDPYEILLLKLAKTHDDESIASMLRTANAHWRTQSLAFKLAKVQSNNWQRNNYNVEDVFKLLKLQVENGDFLKSPLLNTWMSYATKLNEDPYQFMLSKLANRYGNVDFAKTLVAAKIHHKSAEIAEKLEKIQFQIWQKKHYTADDVFKLLRLDQDPDGILKNSALSFWVSYVNTLRKDPDKLLFSFLQQHYSDDGKLMNILLAAKNNYVAEGIAQRMMDLQLKNFLSKGTNAGEMFKLLRLNQEREKLFENPSIFTWAAYVAMLKTNPDETMFSVLKKYYDDAALTTMVEKAKATGSWTTSIATKLEQEIWISQGKTNEAIFQFLKLGKKEDDILETPEFVTWMEYVMKRNKMSKKPNEFVIVSELLQYFSHEKLARVIVRSLERTSGETLERIRTIQKQQFEVWLRQRMKADDVEKMVSGSMRAAKVVDDFIDYSKGWSPPKLVSHAGAGRV</sequence>
<organism evidence="9 10">
    <name type="scientific">Phytophthora megakarya</name>
    <dbReference type="NCBI Taxonomy" id="4795"/>
    <lineage>
        <taxon>Eukaryota</taxon>
        <taxon>Sar</taxon>
        <taxon>Stramenopiles</taxon>
        <taxon>Oomycota</taxon>
        <taxon>Peronosporomycetes</taxon>
        <taxon>Peronosporales</taxon>
        <taxon>Peronosporaceae</taxon>
        <taxon>Phytophthora</taxon>
    </lineage>
</organism>
<dbReference type="OrthoDB" id="110891at2759"/>
<evidence type="ECO:0000256" key="3">
    <source>
        <dbReference type="ARBA" id="ARBA00010400"/>
    </source>
</evidence>
<keyword evidence="5 7" id="KW-0732">Signal</keyword>
<gene>
    <name evidence="9" type="ORF">PHMEG_0009291</name>
</gene>
<dbReference type="InterPro" id="IPR054463">
    <property type="entry name" value="PexRD54_WY"/>
</dbReference>
<dbReference type="EMBL" id="NBNE01000857">
    <property type="protein sequence ID" value="OWZ16855.1"/>
    <property type="molecule type" value="Genomic_DNA"/>
</dbReference>
<keyword evidence="6" id="KW-0843">Virulence</keyword>
<comment type="subcellular location">
    <subcellularLocation>
        <location evidence="1">Host cell</location>
    </subcellularLocation>
    <subcellularLocation>
        <location evidence="2">Secreted</location>
    </subcellularLocation>
</comment>
<feature type="domain" description="RxLR effector PexRD54 WY" evidence="8">
    <location>
        <begin position="545"/>
        <end position="585"/>
    </location>
</feature>
<dbReference type="Proteomes" id="UP000198211">
    <property type="component" value="Unassembled WGS sequence"/>
</dbReference>
<evidence type="ECO:0000313" key="9">
    <source>
        <dbReference type="EMBL" id="OWZ16855.1"/>
    </source>
</evidence>
<evidence type="ECO:0000259" key="8">
    <source>
        <dbReference type="Pfam" id="PF22748"/>
    </source>
</evidence>
<evidence type="ECO:0000256" key="7">
    <source>
        <dbReference type="SAM" id="SignalP"/>
    </source>
</evidence>
<name>A0A225WGW4_9STRA</name>
<feature type="chain" id="PRO_5012398081" evidence="7">
    <location>
        <begin position="28"/>
        <end position="777"/>
    </location>
</feature>
<evidence type="ECO:0000313" key="10">
    <source>
        <dbReference type="Proteomes" id="UP000198211"/>
    </source>
</evidence>
<keyword evidence="10" id="KW-1185">Reference proteome</keyword>
<evidence type="ECO:0000256" key="5">
    <source>
        <dbReference type="ARBA" id="ARBA00022729"/>
    </source>
</evidence>
<dbReference type="GO" id="GO:0005576">
    <property type="term" value="C:extracellular region"/>
    <property type="evidence" value="ECO:0007669"/>
    <property type="project" value="UniProtKB-SubCell"/>
</dbReference>
<dbReference type="Pfam" id="PF22748">
    <property type="entry name" value="PexRD54_WY"/>
    <property type="match status" value="1"/>
</dbReference>
<evidence type="ECO:0000256" key="4">
    <source>
        <dbReference type="ARBA" id="ARBA00022525"/>
    </source>
</evidence>
<dbReference type="AlphaFoldDB" id="A0A225WGW4"/>
<evidence type="ECO:0000256" key="1">
    <source>
        <dbReference type="ARBA" id="ARBA00004340"/>
    </source>
</evidence>
<evidence type="ECO:0000256" key="2">
    <source>
        <dbReference type="ARBA" id="ARBA00004613"/>
    </source>
</evidence>
<dbReference type="GO" id="GO:0043657">
    <property type="term" value="C:host cell"/>
    <property type="evidence" value="ECO:0007669"/>
    <property type="project" value="UniProtKB-SubCell"/>
</dbReference>
<comment type="similarity">
    <text evidence="3">Belongs to the RxLR effector family.</text>
</comment>
<proteinExistence type="inferred from homology"/>
<keyword evidence="4" id="KW-0964">Secreted</keyword>
<accession>A0A225WGW4</accession>
<protein>
    <submittedName>
        <fullName evidence="9">RxLR effector protein</fullName>
    </submittedName>
</protein>
<comment type="caution">
    <text evidence="9">The sequence shown here is derived from an EMBL/GenBank/DDBJ whole genome shotgun (WGS) entry which is preliminary data.</text>
</comment>
<feature type="signal peptide" evidence="7">
    <location>
        <begin position="1"/>
        <end position="27"/>
    </location>
</feature>